<dbReference type="InParanoid" id="A0A1Y1U691"/>
<name>A0A1Y1U691_9TREE</name>
<dbReference type="InterPro" id="IPR056279">
    <property type="entry name" value="Aip3p_Bud6_N"/>
</dbReference>
<feature type="compositionally biased region" description="Low complexity" evidence="2">
    <location>
        <begin position="47"/>
        <end position="64"/>
    </location>
</feature>
<feature type="region of interest" description="Disordered" evidence="2">
    <location>
        <begin position="949"/>
        <end position="971"/>
    </location>
</feature>
<dbReference type="PANTHER" id="PTHR22741">
    <property type="entry name" value="P140CAP/SNIP-RELATED"/>
    <property type="match status" value="1"/>
</dbReference>
<feature type="compositionally biased region" description="Polar residues" evidence="2">
    <location>
        <begin position="482"/>
        <end position="505"/>
    </location>
</feature>
<keyword evidence="1" id="KW-0175">Coiled coil</keyword>
<accession>A0A1Y1U691</accession>
<organism evidence="4 5">
    <name type="scientific">Kockovaella imperatae</name>
    <dbReference type="NCBI Taxonomy" id="4999"/>
    <lineage>
        <taxon>Eukaryota</taxon>
        <taxon>Fungi</taxon>
        <taxon>Dikarya</taxon>
        <taxon>Basidiomycota</taxon>
        <taxon>Agaricomycotina</taxon>
        <taxon>Tremellomycetes</taxon>
        <taxon>Tremellales</taxon>
        <taxon>Cuniculitremaceae</taxon>
        <taxon>Kockovaella</taxon>
    </lineage>
</organism>
<feature type="compositionally biased region" description="Polar residues" evidence="2">
    <location>
        <begin position="1"/>
        <end position="43"/>
    </location>
</feature>
<feature type="region of interest" description="Disordered" evidence="2">
    <location>
        <begin position="995"/>
        <end position="1099"/>
    </location>
</feature>
<feature type="compositionally biased region" description="Basic and acidic residues" evidence="2">
    <location>
        <begin position="1028"/>
        <end position="1045"/>
    </location>
</feature>
<dbReference type="AlphaFoldDB" id="A0A1Y1U691"/>
<feature type="compositionally biased region" description="Pro residues" evidence="2">
    <location>
        <begin position="408"/>
        <end position="431"/>
    </location>
</feature>
<feature type="compositionally biased region" description="Pro residues" evidence="2">
    <location>
        <begin position="262"/>
        <end position="274"/>
    </location>
</feature>
<dbReference type="Pfam" id="PF03915">
    <property type="entry name" value="AIP3"/>
    <property type="match status" value="1"/>
</dbReference>
<dbReference type="GeneID" id="33559020"/>
<feature type="region of interest" description="Disordered" evidence="2">
    <location>
        <begin position="1"/>
        <end position="68"/>
    </location>
</feature>
<evidence type="ECO:0000256" key="1">
    <source>
        <dbReference type="ARBA" id="ARBA00023054"/>
    </source>
</evidence>
<dbReference type="GO" id="GO:0030010">
    <property type="term" value="P:establishment of cell polarity"/>
    <property type="evidence" value="ECO:0007669"/>
    <property type="project" value="TreeGrafter"/>
</dbReference>
<dbReference type="RefSeq" id="XP_021867870.1">
    <property type="nucleotide sequence ID" value="XM_022017211.1"/>
</dbReference>
<dbReference type="PANTHER" id="PTHR22741:SF10">
    <property type="entry name" value="COILED-COIL DOMAIN-CONTAINING PROTEIN CG32809"/>
    <property type="match status" value="1"/>
</dbReference>
<proteinExistence type="predicted"/>
<feature type="compositionally biased region" description="Polar residues" evidence="2">
    <location>
        <begin position="1081"/>
        <end position="1091"/>
    </location>
</feature>
<dbReference type="FunCoup" id="A0A1Y1U691">
    <property type="interactions" value="46"/>
</dbReference>
<dbReference type="PRINTS" id="PR01217">
    <property type="entry name" value="PRICHEXTENSN"/>
</dbReference>
<dbReference type="OrthoDB" id="783096at2759"/>
<dbReference type="GO" id="GO:0005737">
    <property type="term" value="C:cytoplasm"/>
    <property type="evidence" value="ECO:0007669"/>
    <property type="project" value="TreeGrafter"/>
</dbReference>
<evidence type="ECO:0000313" key="4">
    <source>
        <dbReference type="EMBL" id="ORX33551.1"/>
    </source>
</evidence>
<evidence type="ECO:0000259" key="3">
    <source>
        <dbReference type="SMART" id="SM00806"/>
    </source>
</evidence>
<evidence type="ECO:0000313" key="5">
    <source>
        <dbReference type="Proteomes" id="UP000193218"/>
    </source>
</evidence>
<keyword evidence="5" id="KW-1185">Reference proteome</keyword>
<reference evidence="4 5" key="1">
    <citation type="submission" date="2017-03" db="EMBL/GenBank/DDBJ databases">
        <title>Widespread Adenine N6-methylation of Active Genes in Fungi.</title>
        <authorList>
            <consortium name="DOE Joint Genome Institute"/>
            <person name="Mondo S.J."/>
            <person name="Dannebaum R.O."/>
            <person name="Kuo R.C."/>
            <person name="Louie K.B."/>
            <person name="Bewick A.J."/>
            <person name="Labutti K."/>
            <person name="Haridas S."/>
            <person name="Kuo A."/>
            <person name="Salamov A."/>
            <person name="Ahrendt S.R."/>
            <person name="Lau R."/>
            <person name="Bowen B.P."/>
            <person name="Lipzen A."/>
            <person name="Sullivan W."/>
            <person name="Andreopoulos W.B."/>
            <person name="Clum A."/>
            <person name="Lindquist E."/>
            <person name="Daum C."/>
            <person name="Northen T.R."/>
            <person name="Ramamoorthy G."/>
            <person name="Schmitz R.J."/>
            <person name="Gryganskyi A."/>
            <person name="Culley D."/>
            <person name="Magnuson J."/>
            <person name="James T.Y."/>
            <person name="O'Malley M.A."/>
            <person name="Stajich J.E."/>
            <person name="Spatafora J.W."/>
            <person name="Visel A."/>
            <person name="Grigoriev I.V."/>
        </authorList>
    </citation>
    <scope>NUCLEOTIDE SEQUENCE [LARGE SCALE GENOMIC DNA]</scope>
    <source>
        <strain evidence="4 5">NRRL Y-17943</strain>
    </source>
</reference>
<dbReference type="Gene3D" id="1.20.58.1540">
    <property type="entry name" value="Actin interacting protein 3, C-terminal domain"/>
    <property type="match status" value="1"/>
</dbReference>
<dbReference type="GO" id="GO:0051286">
    <property type="term" value="C:cell tip"/>
    <property type="evidence" value="ECO:0007669"/>
    <property type="project" value="TreeGrafter"/>
</dbReference>
<feature type="compositionally biased region" description="Polar residues" evidence="2">
    <location>
        <begin position="569"/>
        <end position="579"/>
    </location>
</feature>
<gene>
    <name evidence="4" type="ORF">BD324DRAFT_639261</name>
</gene>
<dbReference type="EMBL" id="NBSH01000019">
    <property type="protein sequence ID" value="ORX33551.1"/>
    <property type="molecule type" value="Genomic_DNA"/>
</dbReference>
<feature type="compositionally biased region" description="Polar residues" evidence="2">
    <location>
        <begin position="523"/>
        <end position="548"/>
    </location>
</feature>
<feature type="region of interest" description="Disordered" evidence="2">
    <location>
        <begin position="197"/>
        <end position="609"/>
    </location>
</feature>
<dbReference type="GO" id="GO:0005519">
    <property type="term" value="F:cytoskeletal regulatory protein binding"/>
    <property type="evidence" value="ECO:0007669"/>
    <property type="project" value="InterPro"/>
</dbReference>
<feature type="compositionally biased region" description="Low complexity" evidence="2">
    <location>
        <begin position="398"/>
        <end position="407"/>
    </location>
</feature>
<feature type="compositionally biased region" description="Low complexity" evidence="2">
    <location>
        <begin position="554"/>
        <end position="568"/>
    </location>
</feature>
<dbReference type="InterPro" id="IPR051825">
    <property type="entry name" value="SRCIN1"/>
</dbReference>
<feature type="compositionally biased region" description="Pro residues" evidence="2">
    <location>
        <begin position="341"/>
        <end position="354"/>
    </location>
</feature>
<dbReference type="STRING" id="4999.A0A1Y1U691"/>
<evidence type="ECO:0000256" key="2">
    <source>
        <dbReference type="SAM" id="MobiDB-lite"/>
    </source>
</evidence>
<feature type="compositionally biased region" description="Basic and acidic residues" evidence="2">
    <location>
        <begin position="995"/>
        <end position="1010"/>
    </location>
</feature>
<dbReference type="SMART" id="SM00806">
    <property type="entry name" value="AIP3"/>
    <property type="match status" value="1"/>
</dbReference>
<feature type="compositionally biased region" description="Polar residues" evidence="2">
    <location>
        <begin position="231"/>
        <end position="248"/>
    </location>
</feature>
<feature type="compositionally biased region" description="Polar residues" evidence="2">
    <location>
        <begin position="1053"/>
        <end position="1067"/>
    </location>
</feature>
<dbReference type="InterPro" id="IPR022782">
    <property type="entry name" value="AIP3-like_C"/>
</dbReference>
<dbReference type="Proteomes" id="UP000193218">
    <property type="component" value="Unassembled WGS sequence"/>
</dbReference>
<feature type="domain" description="Actin interacting protein 3 C-terminal" evidence="3">
    <location>
        <begin position="617"/>
        <end position="1042"/>
    </location>
</feature>
<feature type="compositionally biased region" description="Polar residues" evidence="2">
    <location>
        <begin position="288"/>
        <end position="311"/>
    </location>
</feature>
<dbReference type="InterPro" id="IPR005613">
    <property type="entry name" value="AIP3_C"/>
</dbReference>
<sequence length="1099" mass="119417">MSRPNISYPTPLPGSSSYSSVNADTSLASSSTSERRGNNMTTPNPGPSQGARSVSSSSRTPGGTLDSNITRLLVTTKHMLQGLESWSQGSLDEEGVSDIYVRLGNQFELCLSAFQDAGISTLELDSIPTDLRHCLEACLNEEPCSETLNLHLPQVRNIIYGLLNGLKQKQAVYKRLASERGGGDSVPSVRRQVLAQQAPPLPPPSSTSAQQLARPIPRAESAEARLSARSNTSASLSQGSASPASITSPLPAGKTLADRPRPVPQTRPAPPDAFRPPRMRAPEGGQPPTRSISPNPSPVKTTHSSIPNNTMADGLIRHQLSDNPVPVSTPPPDTLKSLPPRSGPTPPPKATPPPRPERFSRDSMGNPRAISRFSADSDITNASPIRSPARQSPKKRMSSLSEAGEAAPAPPPPPPPPSSALPTQPSLPPSLPTLNFPSSALHLSDAPSLEPAPQLADVPPESRATLAALSRSDALERRASKRFSSYTFNKLPGSPTQKKSSMLGSPQQRPPRRMDKPPPMPSLSESAASRTLQSAYSEGGKTPSSNSVDKLDPSSASSHHSISPMSGSLDLSPSDQEGSIRSFRTPDPSFDPSPQLTPRVFEPTATPKPSPDSLTVFLQVGRQVKKVVLDLPVSLSALRLLFMEKFEYDPGMEDFPDVYLRDSQTGVQYELEDIDDLKEGCLLSLNIEPLDQVKQHFDVTFANLMQEIKEMKKSVDQQRRMSAVPNPALLALSPSAHTPRAMPFAAARSPEPRRPVSPVPAINGPERTAELQAHQDEISSLRQDLAVLRQIHVDFITESKEALSKLRKENSSMRDLVKTKMGGSRALLDNSKTKLESLCADTIQAVEEISDTIDSAREDAFRRFVTPSSQRMATIRADLQKAHELVDSFAKEVSTVEPTWRATWHQELSRVMDEQRLLPHQSKLTVDLKNDIQDAENMLQNLQDFVNQRAASAGRNPSRGFRPPTPDPDGGIPNLLMEIRTKESDPNQRLKAIEAQQKAREKERANKTDEFEQELTGFVKGRKLRKTGGTEETERKTQRRQDQMLKRMLTGETPPNGSGTGGQNSPTGGLLSPQIAGKSVNPLSPQLTGQSIREEHKGE</sequence>
<comment type="caution">
    <text evidence="4">The sequence shown here is derived from an EMBL/GenBank/DDBJ whole genome shotgun (WGS) entry which is preliminary data.</text>
</comment>
<protein>
    <submittedName>
        <fullName evidence="4">Actin interacting protein 3-domain-containing protein</fullName>
    </submittedName>
</protein>
<dbReference type="Pfam" id="PF23153">
    <property type="entry name" value="Aip3p_Bud6_N"/>
    <property type="match status" value="1"/>
</dbReference>